<gene>
    <name evidence="1" type="ORF">BpHYR1_039647</name>
</gene>
<sequence>MSYKAKYKSLIKKNRYLKESFVRNRNVRMLKRGILVFSRRSHSQKFKYLDNNPFLVDYLKLKNKITVLIKTQRQRSGWPKPVRSCCLTELSGLGV</sequence>
<proteinExistence type="predicted"/>
<evidence type="ECO:0000313" key="2">
    <source>
        <dbReference type="Proteomes" id="UP000276133"/>
    </source>
</evidence>
<name>A0A3M7S858_BRAPC</name>
<keyword evidence="2" id="KW-1185">Reference proteome</keyword>
<evidence type="ECO:0000313" key="1">
    <source>
        <dbReference type="EMBL" id="RNA31827.1"/>
    </source>
</evidence>
<reference evidence="1 2" key="1">
    <citation type="journal article" date="2018" name="Sci. Rep.">
        <title>Genomic signatures of local adaptation to the degree of environmental predictability in rotifers.</title>
        <authorList>
            <person name="Franch-Gras L."/>
            <person name="Hahn C."/>
            <person name="Garcia-Roger E.M."/>
            <person name="Carmona M.J."/>
            <person name="Serra M."/>
            <person name="Gomez A."/>
        </authorList>
    </citation>
    <scope>NUCLEOTIDE SEQUENCE [LARGE SCALE GENOMIC DNA]</scope>
    <source>
        <strain evidence="1">HYR1</strain>
    </source>
</reference>
<comment type="caution">
    <text evidence="1">The sequence shown here is derived from an EMBL/GenBank/DDBJ whole genome shotgun (WGS) entry which is preliminary data.</text>
</comment>
<protein>
    <submittedName>
        <fullName evidence="1">Uncharacterized protein</fullName>
    </submittedName>
</protein>
<accession>A0A3M7S858</accession>
<dbReference type="EMBL" id="REGN01001893">
    <property type="protein sequence ID" value="RNA31827.1"/>
    <property type="molecule type" value="Genomic_DNA"/>
</dbReference>
<dbReference type="AlphaFoldDB" id="A0A3M7S858"/>
<organism evidence="1 2">
    <name type="scientific">Brachionus plicatilis</name>
    <name type="common">Marine rotifer</name>
    <name type="synonym">Brachionus muelleri</name>
    <dbReference type="NCBI Taxonomy" id="10195"/>
    <lineage>
        <taxon>Eukaryota</taxon>
        <taxon>Metazoa</taxon>
        <taxon>Spiralia</taxon>
        <taxon>Gnathifera</taxon>
        <taxon>Rotifera</taxon>
        <taxon>Eurotatoria</taxon>
        <taxon>Monogononta</taxon>
        <taxon>Pseudotrocha</taxon>
        <taxon>Ploima</taxon>
        <taxon>Brachionidae</taxon>
        <taxon>Brachionus</taxon>
    </lineage>
</organism>
<dbReference type="Proteomes" id="UP000276133">
    <property type="component" value="Unassembled WGS sequence"/>
</dbReference>